<proteinExistence type="predicted"/>
<dbReference type="AlphaFoldDB" id="A0A9X3B838"/>
<dbReference type="Proteomes" id="UP001155483">
    <property type="component" value="Unassembled WGS sequence"/>
</dbReference>
<keyword evidence="4" id="KW-1185">Reference proteome</keyword>
<dbReference type="PROSITE" id="PS51257">
    <property type="entry name" value="PROKAR_LIPOPROTEIN"/>
    <property type="match status" value="1"/>
</dbReference>
<dbReference type="EMBL" id="JAOTIF010000004">
    <property type="protein sequence ID" value="MCU7549156.1"/>
    <property type="molecule type" value="Genomic_DNA"/>
</dbReference>
<dbReference type="Pfam" id="PF03168">
    <property type="entry name" value="LEA_2"/>
    <property type="match status" value="1"/>
</dbReference>
<evidence type="ECO:0000256" key="1">
    <source>
        <dbReference type="SAM" id="SignalP"/>
    </source>
</evidence>
<comment type="caution">
    <text evidence="3">The sequence shown here is derived from an EMBL/GenBank/DDBJ whole genome shotgun (WGS) entry which is preliminary data.</text>
</comment>
<sequence>MKDCKLLLLFFVLGSLIASCGKVESPEFRKLDSFKVKKLDFQKADLGFNVTYFNPNNFGVSVKEAEIDIFVDSVYLGKFVQEQEIDVIKKSEFSLPLKGSVSIAKALQLNLNDITNRQVLVKANGAVKVGKAGIFITKPINYQGKHKVDLNLIKNPAF</sequence>
<evidence type="ECO:0000259" key="2">
    <source>
        <dbReference type="Pfam" id="PF03168"/>
    </source>
</evidence>
<evidence type="ECO:0000313" key="4">
    <source>
        <dbReference type="Proteomes" id="UP001155483"/>
    </source>
</evidence>
<feature type="chain" id="PRO_5040978588" evidence="1">
    <location>
        <begin position="21"/>
        <end position="158"/>
    </location>
</feature>
<feature type="signal peptide" evidence="1">
    <location>
        <begin position="1"/>
        <end position="20"/>
    </location>
</feature>
<evidence type="ECO:0000313" key="3">
    <source>
        <dbReference type="EMBL" id="MCU7549156.1"/>
    </source>
</evidence>
<dbReference type="Gene3D" id="2.60.40.1820">
    <property type="match status" value="1"/>
</dbReference>
<dbReference type="SUPFAM" id="SSF117070">
    <property type="entry name" value="LEA14-like"/>
    <property type="match status" value="1"/>
</dbReference>
<reference evidence="3" key="1">
    <citation type="submission" date="2022-09" db="EMBL/GenBank/DDBJ databases">
        <authorList>
            <person name="Yuan C."/>
            <person name="Ke Z."/>
        </authorList>
    </citation>
    <scope>NUCLEOTIDE SEQUENCE</scope>
    <source>
        <strain evidence="3">LB-8</strain>
    </source>
</reference>
<organism evidence="3 4">
    <name type="scientific">Paraflavisolibacter caeni</name>
    <dbReference type="NCBI Taxonomy" id="2982496"/>
    <lineage>
        <taxon>Bacteria</taxon>
        <taxon>Pseudomonadati</taxon>
        <taxon>Bacteroidota</taxon>
        <taxon>Chitinophagia</taxon>
        <taxon>Chitinophagales</taxon>
        <taxon>Chitinophagaceae</taxon>
        <taxon>Paraflavisolibacter</taxon>
    </lineage>
</organism>
<protein>
    <submittedName>
        <fullName evidence="3">LEA type 2 family protein</fullName>
    </submittedName>
</protein>
<accession>A0A9X3B838</accession>
<dbReference type="InterPro" id="IPR004864">
    <property type="entry name" value="LEA_2"/>
</dbReference>
<keyword evidence="1" id="KW-0732">Signal</keyword>
<gene>
    <name evidence="3" type="ORF">OCK74_08520</name>
</gene>
<feature type="domain" description="Late embryogenesis abundant protein LEA-2 subgroup" evidence="2">
    <location>
        <begin position="50"/>
        <end position="141"/>
    </location>
</feature>
<dbReference type="RefSeq" id="WP_279296598.1">
    <property type="nucleotide sequence ID" value="NZ_JAOTIF010000004.1"/>
</dbReference>
<reference evidence="3" key="2">
    <citation type="submission" date="2023-04" db="EMBL/GenBank/DDBJ databases">
        <title>Paracnuella aquatica gen. nov., sp. nov., a member of the family Chitinophagaceae isolated from a hot spring.</title>
        <authorList>
            <person name="Wang C."/>
        </authorList>
    </citation>
    <scope>NUCLEOTIDE SEQUENCE</scope>
    <source>
        <strain evidence="3">LB-8</strain>
    </source>
</reference>
<name>A0A9X3B838_9BACT</name>